<dbReference type="STRING" id="857087.Metme_0021"/>
<name>F9ZX17_METMM</name>
<gene>
    <name evidence="1" type="ordered locus">Metme_0021</name>
</gene>
<reference key="2">
    <citation type="submission" date="2011-05" db="EMBL/GenBank/DDBJ databases">
        <title>Complete genome sequence of the aerobic marine methanotroph Methylomonas methanica MC09.</title>
        <authorList>
            <person name="Boden R."/>
            <person name="Cunliffe M."/>
            <person name="Scanlan J."/>
            <person name="Moussard H."/>
            <person name="Kits K.D."/>
            <person name="Klotz M."/>
            <person name="Jetten M."/>
            <person name="Vuilleumier S."/>
            <person name="Han J."/>
            <person name="Peters L."/>
            <person name="Mikhailova N."/>
            <person name="Teshima H."/>
            <person name="Tapia R."/>
            <person name="Kyrpides N."/>
            <person name="Ivanova N."/>
            <person name="Pagani I."/>
            <person name="Cheng J.-F."/>
            <person name="Goodwin L."/>
            <person name="Han C."/>
            <person name="Hauser L."/>
            <person name="Land M."/>
            <person name="Lapidus A."/>
            <person name="Lucas S."/>
            <person name="Pitluck S."/>
            <person name="Woyke T."/>
            <person name="Stein L.Y."/>
            <person name="Murrell C."/>
        </authorList>
    </citation>
    <scope>NUCLEOTIDE SEQUENCE</scope>
    <source>
        <strain>MC09</strain>
    </source>
</reference>
<keyword evidence="1" id="KW-0378">Hydrolase</keyword>
<dbReference type="Gene3D" id="3.90.79.10">
    <property type="entry name" value="Nucleoside Triphosphate Pyrophosphohydrolase"/>
    <property type="match status" value="1"/>
</dbReference>
<dbReference type="EMBL" id="CP002738">
    <property type="protein sequence ID" value="AEF98478.1"/>
    <property type="molecule type" value="Genomic_DNA"/>
</dbReference>
<keyword evidence="2" id="KW-1185">Reference proteome</keyword>
<evidence type="ECO:0000313" key="1">
    <source>
        <dbReference type="EMBL" id="AEF98478.1"/>
    </source>
</evidence>
<dbReference type="InterPro" id="IPR015797">
    <property type="entry name" value="NUDIX_hydrolase-like_dom_sf"/>
</dbReference>
<reference evidence="1 2" key="1">
    <citation type="journal article" date="2011" name="J. Bacteriol.">
        <title>Complete Genome Sequence of the Aerobic Marine Methanotroph Methylomonas methanica MC09.</title>
        <authorList>
            <person name="Boden R."/>
            <person name="Cunliffe M."/>
            <person name="Scanlan J."/>
            <person name="Moussard H."/>
            <person name="Kits K.D."/>
            <person name="Klotz M.G."/>
            <person name="Jetten M.S."/>
            <person name="Vuilleumier S."/>
            <person name="Han J."/>
            <person name="Peters L."/>
            <person name="Mikhailova N."/>
            <person name="Teshima H."/>
            <person name="Tapia R."/>
            <person name="Kyrpides N."/>
            <person name="Ivanova N."/>
            <person name="Pagani I."/>
            <person name="Cheng J.F."/>
            <person name="Goodwin L."/>
            <person name="Han C."/>
            <person name="Hauser L."/>
            <person name="Land M.L."/>
            <person name="Lapidus A."/>
            <person name="Lucas S."/>
            <person name="Pitluck S."/>
            <person name="Woyke T."/>
            <person name="Stein L."/>
            <person name="Murrell J.C."/>
        </authorList>
    </citation>
    <scope>NUCLEOTIDE SEQUENCE [LARGE SCALE GENOMIC DNA]</scope>
    <source>
        <strain evidence="1 2">MC09</strain>
    </source>
</reference>
<dbReference type="AlphaFoldDB" id="F9ZX17"/>
<reference evidence="2" key="3">
    <citation type="submission" date="2011-05" db="EMBL/GenBank/DDBJ databases">
        <title>Complete sequence of Methylomonas methanica MC09.</title>
        <authorList>
            <consortium name="US DOE Joint Genome Institute"/>
            <person name="Lucas S."/>
            <person name="Han J."/>
            <person name="Lapidus A."/>
            <person name="Cheng J.-F."/>
            <person name="Goodwin L."/>
            <person name="Pitluck S."/>
            <person name="Peters L."/>
            <person name="Mikhailova N."/>
            <person name="Teshima H."/>
            <person name="Han C."/>
            <person name="Tapia R."/>
            <person name="Land M."/>
            <person name="Hauser L."/>
            <person name="Kyrpides N."/>
            <person name="Ivanova N."/>
            <person name="Pagani I."/>
            <person name="Stein L."/>
            <person name="Woyke T."/>
        </authorList>
    </citation>
    <scope>NUCLEOTIDE SEQUENCE [LARGE SCALE GENOMIC DNA]</scope>
    <source>
        <strain evidence="2">MC09</strain>
    </source>
</reference>
<organism evidence="1 2">
    <name type="scientific">Methylomonas methanica (strain DSM 25384 / MC09)</name>
    <dbReference type="NCBI Taxonomy" id="857087"/>
    <lineage>
        <taxon>Bacteria</taxon>
        <taxon>Pseudomonadati</taxon>
        <taxon>Pseudomonadota</taxon>
        <taxon>Gammaproteobacteria</taxon>
        <taxon>Methylococcales</taxon>
        <taxon>Methylococcaceae</taxon>
        <taxon>Methylomonas</taxon>
    </lineage>
</organism>
<protein>
    <submittedName>
        <fullName evidence="1">NUDIX hydrolase</fullName>
    </submittedName>
</protein>
<dbReference type="SUPFAM" id="SSF55811">
    <property type="entry name" value="Nudix"/>
    <property type="match status" value="1"/>
</dbReference>
<dbReference type="eggNOG" id="ENOG5033UV7">
    <property type="taxonomic scope" value="Bacteria"/>
</dbReference>
<dbReference type="KEGG" id="mmt:Metme_0021"/>
<dbReference type="HOGENOM" id="CLU_486444_0_0_6"/>
<evidence type="ECO:0000313" key="2">
    <source>
        <dbReference type="Proteomes" id="UP000008888"/>
    </source>
</evidence>
<dbReference type="GO" id="GO:0016787">
    <property type="term" value="F:hydrolase activity"/>
    <property type="evidence" value="ECO:0007669"/>
    <property type="project" value="UniProtKB-KW"/>
</dbReference>
<proteinExistence type="predicted"/>
<sequence length="571" mass="64967">MPLSHRKHIPMTNRDLLKTLIAELPRHSEEEGDFYVVERRYLVEVLCLRHELDKALVEQAVGLCECLLETLSVLRSDELAKGNWCFVSFPAQLLATSVLTAMSDGDSRLFASNFWNTQGIDDAKKDKQRDVLHVIEQARLEHHTGSDAQPIRFCYVAWSIIKLDSKILFYQREDTHKRFDKAAGDYGLLGGRCNQTDVGGMSDKAALLQALQSANCQLIKDDLPQTLRRELREEAGLLFDEHYAFQHWRSLKPYRQVQGAAPNHALTEYYLAIFQIELTLEGYLFLQQRIAKDERLAWLTLTDIERGESSDGKIPYIKALYDDFAGDRSALVAALSELPESFVSVYLSDKDKFGITLPINHSKQVFAGVLGKEKALDLALNARQLALILGLAAHLRGFKFDSLEEFIVLHPHGWVEVDDLSPLRQELTELLALLSGSELVMESRRDRLFRLSIRPDRVFFADELFSFSVKQADLQSVQNKIPVTITRHSFNTGFGVVLDKTEVFKPTLDFAHKLKSLSEHPFSADNDDGKKIEDTYKKGLHKESRFKALGLRNLIREEGATIRFVLPYVCQ</sequence>
<accession>F9ZX17</accession>
<dbReference type="Proteomes" id="UP000008888">
    <property type="component" value="Chromosome"/>
</dbReference>